<gene>
    <name evidence="1" type="ORF">NC653_029477</name>
</gene>
<reference evidence="1" key="1">
    <citation type="journal article" date="2023" name="Mol. Ecol. Resour.">
        <title>Chromosome-level genome assembly of a triploid poplar Populus alba 'Berolinensis'.</title>
        <authorList>
            <person name="Chen S."/>
            <person name="Yu Y."/>
            <person name="Wang X."/>
            <person name="Wang S."/>
            <person name="Zhang T."/>
            <person name="Zhou Y."/>
            <person name="He R."/>
            <person name="Meng N."/>
            <person name="Wang Y."/>
            <person name="Liu W."/>
            <person name="Liu Z."/>
            <person name="Liu J."/>
            <person name="Guo Q."/>
            <person name="Huang H."/>
            <person name="Sederoff R.R."/>
            <person name="Wang G."/>
            <person name="Qu G."/>
            <person name="Chen S."/>
        </authorList>
    </citation>
    <scope>NUCLEOTIDE SEQUENCE</scope>
    <source>
        <strain evidence="1">SC-2020</strain>
    </source>
</reference>
<sequence>MCEKLPSACDSLWAKRPYFAQIDLKEITDIYIYIYGYSCSF</sequence>
<organism evidence="1 2">
    <name type="scientific">Populus alba x Populus x berolinensis</name>
    <dbReference type="NCBI Taxonomy" id="444605"/>
    <lineage>
        <taxon>Eukaryota</taxon>
        <taxon>Viridiplantae</taxon>
        <taxon>Streptophyta</taxon>
        <taxon>Embryophyta</taxon>
        <taxon>Tracheophyta</taxon>
        <taxon>Spermatophyta</taxon>
        <taxon>Magnoliopsida</taxon>
        <taxon>eudicotyledons</taxon>
        <taxon>Gunneridae</taxon>
        <taxon>Pentapetalae</taxon>
        <taxon>rosids</taxon>
        <taxon>fabids</taxon>
        <taxon>Malpighiales</taxon>
        <taxon>Salicaceae</taxon>
        <taxon>Saliceae</taxon>
        <taxon>Populus</taxon>
    </lineage>
</organism>
<dbReference type="AlphaFoldDB" id="A0AAD6M2E7"/>
<evidence type="ECO:0000313" key="2">
    <source>
        <dbReference type="Proteomes" id="UP001164929"/>
    </source>
</evidence>
<accession>A0AAD6M2E7</accession>
<comment type="caution">
    <text evidence="1">The sequence shown here is derived from an EMBL/GenBank/DDBJ whole genome shotgun (WGS) entry which is preliminary data.</text>
</comment>
<dbReference type="EMBL" id="JAQIZT010000012">
    <property type="protein sequence ID" value="KAJ6977590.1"/>
    <property type="molecule type" value="Genomic_DNA"/>
</dbReference>
<evidence type="ECO:0000313" key="1">
    <source>
        <dbReference type="EMBL" id="KAJ6977590.1"/>
    </source>
</evidence>
<dbReference type="Proteomes" id="UP001164929">
    <property type="component" value="Chromosome 12"/>
</dbReference>
<proteinExistence type="predicted"/>
<keyword evidence="2" id="KW-1185">Reference proteome</keyword>
<name>A0AAD6M2E7_9ROSI</name>
<protein>
    <submittedName>
        <fullName evidence="1">Uncharacterized protein</fullName>
    </submittedName>
</protein>